<reference evidence="1" key="2">
    <citation type="journal article" date="2015" name="Fish Shellfish Immunol.">
        <title>Early steps in the European eel (Anguilla anguilla)-Vibrio vulnificus interaction in the gills: Role of the RtxA13 toxin.</title>
        <authorList>
            <person name="Callol A."/>
            <person name="Pajuelo D."/>
            <person name="Ebbesson L."/>
            <person name="Teles M."/>
            <person name="MacKenzie S."/>
            <person name="Amaro C."/>
        </authorList>
    </citation>
    <scope>NUCLEOTIDE SEQUENCE</scope>
</reference>
<reference evidence="1" key="1">
    <citation type="submission" date="2014-11" db="EMBL/GenBank/DDBJ databases">
        <authorList>
            <person name="Amaro Gonzalez C."/>
        </authorList>
    </citation>
    <scope>NUCLEOTIDE SEQUENCE</scope>
</reference>
<protein>
    <submittedName>
        <fullName evidence="1">Uncharacterized protein</fullName>
    </submittedName>
</protein>
<dbReference type="EMBL" id="GBXM01030593">
    <property type="protein sequence ID" value="JAH77984.1"/>
    <property type="molecule type" value="Transcribed_RNA"/>
</dbReference>
<organism evidence="1">
    <name type="scientific">Anguilla anguilla</name>
    <name type="common">European freshwater eel</name>
    <name type="synonym">Muraena anguilla</name>
    <dbReference type="NCBI Taxonomy" id="7936"/>
    <lineage>
        <taxon>Eukaryota</taxon>
        <taxon>Metazoa</taxon>
        <taxon>Chordata</taxon>
        <taxon>Craniata</taxon>
        <taxon>Vertebrata</taxon>
        <taxon>Euteleostomi</taxon>
        <taxon>Actinopterygii</taxon>
        <taxon>Neopterygii</taxon>
        <taxon>Teleostei</taxon>
        <taxon>Anguilliformes</taxon>
        <taxon>Anguillidae</taxon>
        <taxon>Anguilla</taxon>
    </lineage>
</organism>
<dbReference type="AlphaFoldDB" id="A0A0E9VIL9"/>
<evidence type="ECO:0000313" key="1">
    <source>
        <dbReference type="EMBL" id="JAH77984.1"/>
    </source>
</evidence>
<sequence length="33" mass="3708">MCYIKWLRCITLSGIIKISLCLRGNVESAVVHS</sequence>
<proteinExistence type="predicted"/>
<accession>A0A0E9VIL9</accession>
<name>A0A0E9VIL9_ANGAN</name>